<reference evidence="1" key="1">
    <citation type="submission" date="2021-06" db="EMBL/GenBank/DDBJ databases">
        <authorList>
            <person name="Kallberg Y."/>
            <person name="Tangrot J."/>
            <person name="Rosling A."/>
        </authorList>
    </citation>
    <scope>NUCLEOTIDE SEQUENCE</scope>
    <source>
        <strain evidence="1">IN212</strain>
    </source>
</reference>
<dbReference type="InterPro" id="IPR032675">
    <property type="entry name" value="LRR_dom_sf"/>
</dbReference>
<organism evidence="1 2">
    <name type="scientific">Racocetra fulgida</name>
    <dbReference type="NCBI Taxonomy" id="60492"/>
    <lineage>
        <taxon>Eukaryota</taxon>
        <taxon>Fungi</taxon>
        <taxon>Fungi incertae sedis</taxon>
        <taxon>Mucoromycota</taxon>
        <taxon>Glomeromycotina</taxon>
        <taxon>Glomeromycetes</taxon>
        <taxon>Diversisporales</taxon>
        <taxon>Gigasporaceae</taxon>
        <taxon>Racocetra</taxon>
    </lineage>
</organism>
<sequence>TSQGHTHNPVLITSPRPLPIRTSQHQATNRQLTSFVTQPPRQILFTRSLEIIKLDITNALDPHCYPTLFSSIVNNCPNLTFIHLYIPNESLLELSQLFRNCLKLEDIHLFGDQNNSIDISPFLEEMSPIVPTGLRKLELGISWNYSVDAIKSFLGACVNRLKFKPCKFYHGDLSDEID</sequence>
<feature type="non-terminal residue" evidence="1">
    <location>
        <position position="178"/>
    </location>
</feature>
<gene>
    <name evidence="1" type="ORF">RFULGI_LOCUS18017</name>
</gene>
<evidence type="ECO:0000313" key="2">
    <source>
        <dbReference type="Proteomes" id="UP000789396"/>
    </source>
</evidence>
<keyword evidence="2" id="KW-1185">Reference proteome</keyword>
<accession>A0A9N9K178</accession>
<evidence type="ECO:0000313" key="1">
    <source>
        <dbReference type="EMBL" id="CAG8803858.1"/>
    </source>
</evidence>
<name>A0A9N9K178_9GLOM</name>
<dbReference type="Gene3D" id="3.80.10.10">
    <property type="entry name" value="Ribonuclease Inhibitor"/>
    <property type="match status" value="1"/>
</dbReference>
<dbReference type="Proteomes" id="UP000789396">
    <property type="component" value="Unassembled WGS sequence"/>
</dbReference>
<proteinExistence type="predicted"/>
<dbReference type="OrthoDB" id="2380969at2759"/>
<protein>
    <submittedName>
        <fullName evidence="1">12681_t:CDS:1</fullName>
    </submittedName>
</protein>
<dbReference type="EMBL" id="CAJVPZ010075396">
    <property type="protein sequence ID" value="CAG8803858.1"/>
    <property type="molecule type" value="Genomic_DNA"/>
</dbReference>
<feature type="non-terminal residue" evidence="1">
    <location>
        <position position="1"/>
    </location>
</feature>
<dbReference type="AlphaFoldDB" id="A0A9N9K178"/>
<comment type="caution">
    <text evidence="1">The sequence shown here is derived from an EMBL/GenBank/DDBJ whole genome shotgun (WGS) entry which is preliminary data.</text>
</comment>
<dbReference type="SUPFAM" id="SSF52047">
    <property type="entry name" value="RNI-like"/>
    <property type="match status" value="1"/>
</dbReference>